<keyword evidence="3 6" id="KW-0812">Transmembrane</keyword>
<feature type="transmembrane region" description="Helical" evidence="6">
    <location>
        <begin position="21"/>
        <end position="41"/>
    </location>
</feature>
<protein>
    <submittedName>
        <fullName evidence="9">FtsX-like permease family protein</fullName>
    </submittedName>
</protein>
<evidence type="ECO:0000256" key="5">
    <source>
        <dbReference type="ARBA" id="ARBA00023136"/>
    </source>
</evidence>
<dbReference type="PROSITE" id="PS51257">
    <property type="entry name" value="PROKAR_LIPOPROTEIN"/>
    <property type="match status" value="1"/>
</dbReference>
<name>A0ABX0QFZ2_9BACT</name>
<feature type="transmembrane region" description="Helical" evidence="6">
    <location>
        <begin position="751"/>
        <end position="771"/>
    </location>
</feature>
<dbReference type="EMBL" id="WAEL01000002">
    <property type="protein sequence ID" value="NID09648.1"/>
    <property type="molecule type" value="Genomic_DNA"/>
</dbReference>
<reference evidence="10" key="1">
    <citation type="submission" date="2019-09" db="EMBL/GenBank/DDBJ databases">
        <authorList>
            <person name="Jung D.-H."/>
        </authorList>
    </citation>
    <scope>NUCLEOTIDE SEQUENCE [LARGE SCALE GENOMIC DNA]</scope>
    <source>
        <strain evidence="10">JA-25</strain>
    </source>
</reference>
<dbReference type="InterPro" id="IPR003838">
    <property type="entry name" value="ABC3_permease_C"/>
</dbReference>
<keyword evidence="2" id="KW-1003">Cell membrane</keyword>
<evidence type="ECO:0000256" key="6">
    <source>
        <dbReference type="SAM" id="Phobius"/>
    </source>
</evidence>
<evidence type="ECO:0000259" key="7">
    <source>
        <dbReference type="Pfam" id="PF02687"/>
    </source>
</evidence>
<comment type="caution">
    <text evidence="9">The sequence shown here is derived from an EMBL/GenBank/DDBJ whole genome shotgun (WGS) entry which is preliminary data.</text>
</comment>
<sequence length="788" mass="87794">MIRNYVTVAWRNLIRNKTFSLINISGLALGIACSLLIGLWIRDERSVDAFHANGKNLYQVYERQYFDGKIEASYFTQGLLADELKRVIPDVEYASSLEQPIVSTFQVGDEVGKATGTFAGADFFQMFSYPLLQGTPKTALDSPIGVAISRKMADQFFGSPEKAIGQSIRYENKDDLLVTAVFENLPANSSKQFDFLRTWKAYVADNKWVNNWGNTNPFTLVQLRPAADPARVEAKIKDFIYRYQQRIEGYRVELALQPYPDTYLNSHFTNGQLDGGRIEYVRLFSIVAVFILLIACINFMNLATARSTKRAKEIGIRKVIGAVRSALIGQFVGEALLLTLFATGIAVLLVTLLLPAFNDVTGKQLALPVGQPLFWVIILGLLAMTGLVAGSYPAIFLSSLRPIRVLKGRLQFSSGATTFRKGLVVFQFVLSMVLILGMIIMYRQTGYIQSKNLGYERENLVYIPIEGDLIKNYALFKSEAGNLPGIRAVSQMRETPTMIGHHTGDIYWAGKDPNLRISFANGVVGYDFTKTLKLTVKEGRDFSKDFSTDTAGFIINETALAKIGYKQPIGQPLTWGSHQGKIVGVLADFHFTSMHQAIEPLVLRLDDQLNWGTIVVRTEAGKTKEALAGLERICREMNPKFPFTYQFSDLEFEKLYRSEQVVSQLATYFALLAIFISCLGLFGLATFTAEQRTKEIGVRKVLGASVASVVALLASDFLLLVLLAIVIASPLAWYAMHRWLQGFSYKIDIEWWMFALAGTLAVTIALLTVSFQSIKAALTNPVKSLRSE</sequence>
<evidence type="ECO:0000256" key="2">
    <source>
        <dbReference type="ARBA" id="ARBA00022475"/>
    </source>
</evidence>
<dbReference type="InterPro" id="IPR025857">
    <property type="entry name" value="MacB_PCD"/>
</dbReference>
<evidence type="ECO:0000259" key="8">
    <source>
        <dbReference type="Pfam" id="PF12704"/>
    </source>
</evidence>
<evidence type="ECO:0000256" key="4">
    <source>
        <dbReference type="ARBA" id="ARBA00022989"/>
    </source>
</evidence>
<dbReference type="PANTHER" id="PTHR30572:SF18">
    <property type="entry name" value="ABC-TYPE MACROLIDE FAMILY EXPORT SYSTEM PERMEASE COMPONENT 2"/>
    <property type="match status" value="1"/>
</dbReference>
<keyword evidence="4 6" id="KW-1133">Transmembrane helix</keyword>
<evidence type="ECO:0000313" key="9">
    <source>
        <dbReference type="EMBL" id="NID09648.1"/>
    </source>
</evidence>
<evidence type="ECO:0000256" key="3">
    <source>
        <dbReference type="ARBA" id="ARBA00022692"/>
    </source>
</evidence>
<feature type="transmembrane region" description="Helical" evidence="6">
    <location>
        <begin position="701"/>
        <end position="731"/>
    </location>
</feature>
<keyword evidence="10" id="KW-1185">Reference proteome</keyword>
<keyword evidence="5 6" id="KW-0472">Membrane</keyword>
<feature type="transmembrane region" description="Helical" evidence="6">
    <location>
        <begin position="326"/>
        <end position="354"/>
    </location>
</feature>
<dbReference type="Pfam" id="PF12704">
    <property type="entry name" value="MacB_PCD"/>
    <property type="match status" value="2"/>
</dbReference>
<feature type="domain" description="ABC3 transporter permease C-terminal" evidence="7">
    <location>
        <begin position="669"/>
        <end position="780"/>
    </location>
</feature>
<proteinExistence type="predicted"/>
<evidence type="ECO:0000256" key="1">
    <source>
        <dbReference type="ARBA" id="ARBA00004651"/>
    </source>
</evidence>
<gene>
    <name evidence="9" type="ORF">F7231_05655</name>
</gene>
<evidence type="ECO:0000313" key="10">
    <source>
        <dbReference type="Proteomes" id="UP000606008"/>
    </source>
</evidence>
<feature type="transmembrane region" description="Helical" evidence="6">
    <location>
        <begin position="421"/>
        <end position="442"/>
    </location>
</feature>
<dbReference type="Proteomes" id="UP000606008">
    <property type="component" value="Unassembled WGS sequence"/>
</dbReference>
<dbReference type="Pfam" id="PF02687">
    <property type="entry name" value="FtsX"/>
    <property type="match status" value="2"/>
</dbReference>
<dbReference type="PANTHER" id="PTHR30572">
    <property type="entry name" value="MEMBRANE COMPONENT OF TRANSPORTER-RELATED"/>
    <property type="match status" value="1"/>
</dbReference>
<feature type="domain" description="MacB-like periplasmic core" evidence="8">
    <location>
        <begin position="458"/>
        <end position="628"/>
    </location>
</feature>
<dbReference type="InterPro" id="IPR050250">
    <property type="entry name" value="Macrolide_Exporter_MacB"/>
</dbReference>
<feature type="transmembrane region" description="Helical" evidence="6">
    <location>
        <begin position="665"/>
        <end position="689"/>
    </location>
</feature>
<reference evidence="10" key="2">
    <citation type="submission" date="2023-07" db="EMBL/GenBank/DDBJ databases">
        <authorList>
            <person name="Jung D.-H."/>
        </authorList>
    </citation>
    <scope>NUCLEOTIDE SEQUENCE [LARGE SCALE GENOMIC DNA]</scope>
    <source>
        <strain evidence="10">JA-25</strain>
    </source>
</reference>
<organism evidence="9 10">
    <name type="scientific">Fibrivirga algicola</name>
    <dbReference type="NCBI Taxonomy" id="2950420"/>
    <lineage>
        <taxon>Bacteria</taxon>
        <taxon>Pseudomonadati</taxon>
        <taxon>Bacteroidota</taxon>
        <taxon>Cytophagia</taxon>
        <taxon>Cytophagales</taxon>
        <taxon>Spirosomataceae</taxon>
        <taxon>Fibrivirga</taxon>
    </lineage>
</organism>
<accession>A0ABX0QFZ2</accession>
<dbReference type="RefSeq" id="WP_166691240.1">
    <property type="nucleotide sequence ID" value="NZ_WAEL01000002.1"/>
</dbReference>
<feature type="domain" description="MacB-like periplasmic core" evidence="8">
    <location>
        <begin position="20"/>
        <end position="238"/>
    </location>
</feature>
<feature type="domain" description="ABC3 transporter permease C-terminal" evidence="7">
    <location>
        <begin position="286"/>
        <end position="392"/>
    </location>
</feature>
<feature type="transmembrane region" description="Helical" evidence="6">
    <location>
        <begin position="374"/>
        <end position="400"/>
    </location>
</feature>
<comment type="subcellular location">
    <subcellularLocation>
        <location evidence="1">Cell membrane</location>
        <topology evidence="1">Multi-pass membrane protein</topology>
    </subcellularLocation>
</comment>
<feature type="transmembrane region" description="Helical" evidence="6">
    <location>
        <begin position="283"/>
        <end position="305"/>
    </location>
</feature>